<name>A0A4R0N9J7_9SPHI</name>
<dbReference type="Gene3D" id="3.30.1950.10">
    <property type="entry name" value="wza like domain"/>
    <property type="match status" value="1"/>
</dbReference>
<keyword evidence="19" id="KW-1185">Reference proteome</keyword>
<evidence type="ECO:0000256" key="13">
    <source>
        <dbReference type="ARBA" id="ARBA00023237"/>
    </source>
</evidence>
<comment type="caution">
    <text evidence="18">The sequence shown here is derived from an EMBL/GenBank/DDBJ whole genome shotgun (WGS) entry which is preliminary data.</text>
</comment>
<evidence type="ECO:0000313" key="19">
    <source>
        <dbReference type="Proteomes" id="UP000293347"/>
    </source>
</evidence>
<evidence type="ECO:0000259" key="17">
    <source>
        <dbReference type="Pfam" id="PF22461"/>
    </source>
</evidence>
<evidence type="ECO:0000256" key="15">
    <source>
        <dbReference type="SAM" id="Phobius"/>
    </source>
</evidence>
<proteinExistence type="inferred from homology"/>
<keyword evidence="12" id="KW-0564">Palmitate</keyword>
<evidence type="ECO:0000313" key="18">
    <source>
        <dbReference type="EMBL" id="TCC96878.1"/>
    </source>
</evidence>
<evidence type="ECO:0000259" key="16">
    <source>
        <dbReference type="Pfam" id="PF02563"/>
    </source>
</evidence>
<keyword evidence="8" id="KW-0625">Polysaccharide transport</keyword>
<dbReference type="EMBL" id="SJSL01000010">
    <property type="protein sequence ID" value="TCC96878.1"/>
    <property type="molecule type" value="Genomic_DNA"/>
</dbReference>
<dbReference type="Pfam" id="PF22461">
    <property type="entry name" value="SLBB_2"/>
    <property type="match status" value="1"/>
</dbReference>
<feature type="domain" description="Polysaccharide export protein N-terminal" evidence="16">
    <location>
        <begin position="50"/>
        <end position="146"/>
    </location>
</feature>
<dbReference type="RefSeq" id="WP_131598111.1">
    <property type="nucleotide sequence ID" value="NZ_SJSL01000010.1"/>
</dbReference>
<evidence type="ECO:0000256" key="10">
    <source>
        <dbReference type="ARBA" id="ARBA00023114"/>
    </source>
</evidence>
<dbReference type="Proteomes" id="UP000293347">
    <property type="component" value="Unassembled WGS sequence"/>
</dbReference>
<dbReference type="GO" id="GO:0006811">
    <property type="term" value="P:monoatomic ion transport"/>
    <property type="evidence" value="ECO:0007669"/>
    <property type="project" value="UniProtKB-KW"/>
</dbReference>
<evidence type="ECO:0000256" key="12">
    <source>
        <dbReference type="ARBA" id="ARBA00023139"/>
    </source>
</evidence>
<reference evidence="18 19" key="1">
    <citation type="submission" date="2019-02" db="EMBL/GenBank/DDBJ databases">
        <title>Pedobacter sp. RP-1-14 sp. nov., isolated from Arctic soil.</title>
        <authorList>
            <person name="Dahal R.H."/>
        </authorList>
    </citation>
    <scope>NUCLEOTIDE SEQUENCE [LARGE SCALE GENOMIC DNA]</scope>
    <source>
        <strain evidence="18 19">RP-1-14</strain>
    </source>
</reference>
<dbReference type="PANTHER" id="PTHR33619:SF3">
    <property type="entry name" value="POLYSACCHARIDE EXPORT PROTEIN GFCE-RELATED"/>
    <property type="match status" value="1"/>
</dbReference>
<evidence type="ECO:0000256" key="11">
    <source>
        <dbReference type="ARBA" id="ARBA00023136"/>
    </source>
</evidence>
<keyword evidence="10" id="KW-0626">Porin</keyword>
<keyword evidence="7" id="KW-0732">Signal</keyword>
<evidence type="ECO:0000256" key="5">
    <source>
        <dbReference type="ARBA" id="ARBA00022597"/>
    </source>
</evidence>
<evidence type="ECO:0000256" key="1">
    <source>
        <dbReference type="ARBA" id="ARBA00004571"/>
    </source>
</evidence>
<evidence type="ECO:0000256" key="14">
    <source>
        <dbReference type="ARBA" id="ARBA00023288"/>
    </source>
</evidence>
<sequence length="264" mass="28923">MNISFSYLHFSCCIIVLLLLSSCASKRNLVYLSDISDTADYQSKITNITEPRIQSGDLLAITVSNIDPESSNLFNKGILPVTNISALPSNMSTADPSGYLVDKAGSITFPAIGKVQLAGLTLEEGVAKIRTDLSTYAKDPIVTIKLMNFKITVIGEVSKPGVFNISNGRVNVLEALGLAGDMTIYGRREDIWIMREENGSRSITHLDLTSKNTLQSPSFYLQQNDVLYIKPDKLKERQARTNTRTLSIVVAAATIVTVIISRLF</sequence>
<dbReference type="GO" id="GO:0015159">
    <property type="term" value="F:polysaccharide transmembrane transporter activity"/>
    <property type="evidence" value="ECO:0007669"/>
    <property type="project" value="InterPro"/>
</dbReference>
<keyword evidence="15" id="KW-1133">Transmembrane helix</keyword>
<evidence type="ECO:0000256" key="3">
    <source>
        <dbReference type="ARBA" id="ARBA00022448"/>
    </source>
</evidence>
<keyword evidence="11 15" id="KW-0472">Membrane</keyword>
<evidence type="ECO:0000256" key="8">
    <source>
        <dbReference type="ARBA" id="ARBA00023047"/>
    </source>
</evidence>
<dbReference type="InterPro" id="IPR054765">
    <property type="entry name" value="SLBB_dom"/>
</dbReference>
<organism evidence="18 19">
    <name type="scientific">Pedobacter psychroterrae</name>
    <dbReference type="NCBI Taxonomy" id="2530453"/>
    <lineage>
        <taxon>Bacteria</taxon>
        <taxon>Pseudomonadati</taxon>
        <taxon>Bacteroidota</taxon>
        <taxon>Sphingobacteriia</taxon>
        <taxon>Sphingobacteriales</taxon>
        <taxon>Sphingobacteriaceae</taxon>
        <taxon>Pedobacter</taxon>
    </lineage>
</organism>
<keyword evidence="13" id="KW-0998">Cell outer membrane</keyword>
<comment type="subcellular location">
    <subcellularLocation>
        <location evidence="1">Cell outer membrane</location>
        <topology evidence="1">Multi-pass membrane protein</topology>
    </subcellularLocation>
</comment>
<dbReference type="GO" id="GO:0046930">
    <property type="term" value="C:pore complex"/>
    <property type="evidence" value="ECO:0007669"/>
    <property type="project" value="UniProtKB-KW"/>
</dbReference>
<keyword evidence="14" id="KW-0449">Lipoprotein</keyword>
<dbReference type="InterPro" id="IPR049712">
    <property type="entry name" value="Poly_export"/>
</dbReference>
<evidence type="ECO:0000256" key="6">
    <source>
        <dbReference type="ARBA" id="ARBA00022692"/>
    </source>
</evidence>
<feature type="domain" description="SLBB" evidence="17">
    <location>
        <begin position="150"/>
        <end position="229"/>
    </location>
</feature>
<dbReference type="AlphaFoldDB" id="A0A4R0N9J7"/>
<dbReference type="InterPro" id="IPR003715">
    <property type="entry name" value="Poly_export_N"/>
</dbReference>
<dbReference type="Pfam" id="PF02563">
    <property type="entry name" value="Poly_export"/>
    <property type="match status" value="1"/>
</dbReference>
<protein>
    <submittedName>
        <fullName evidence="18">Sugar transporter</fullName>
    </submittedName>
</protein>
<dbReference type="GO" id="GO:0009279">
    <property type="term" value="C:cell outer membrane"/>
    <property type="evidence" value="ECO:0007669"/>
    <property type="project" value="UniProtKB-SubCell"/>
</dbReference>
<evidence type="ECO:0000256" key="9">
    <source>
        <dbReference type="ARBA" id="ARBA00023065"/>
    </source>
</evidence>
<keyword evidence="6 15" id="KW-0812">Transmembrane</keyword>
<accession>A0A4R0N9J7</accession>
<keyword evidence="5 18" id="KW-0762">Sugar transport</keyword>
<evidence type="ECO:0000256" key="7">
    <source>
        <dbReference type="ARBA" id="ARBA00022729"/>
    </source>
</evidence>
<dbReference type="GO" id="GO:0015288">
    <property type="term" value="F:porin activity"/>
    <property type="evidence" value="ECO:0007669"/>
    <property type="project" value="UniProtKB-KW"/>
</dbReference>
<keyword evidence="4" id="KW-1134">Transmembrane beta strand</keyword>
<dbReference type="OrthoDB" id="662756at2"/>
<comment type="similarity">
    <text evidence="2">Belongs to the BexD/CtrA/VexA family.</text>
</comment>
<keyword evidence="3" id="KW-0813">Transport</keyword>
<keyword evidence="9" id="KW-0406">Ion transport</keyword>
<gene>
    <name evidence="18" type="ORF">EZ437_20720</name>
</gene>
<dbReference type="PANTHER" id="PTHR33619">
    <property type="entry name" value="POLYSACCHARIDE EXPORT PROTEIN GFCE-RELATED"/>
    <property type="match status" value="1"/>
</dbReference>
<evidence type="ECO:0000256" key="2">
    <source>
        <dbReference type="ARBA" id="ARBA00009450"/>
    </source>
</evidence>
<evidence type="ECO:0000256" key="4">
    <source>
        <dbReference type="ARBA" id="ARBA00022452"/>
    </source>
</evidence>
<feature type="transmembrane region" description="Helical" evidence="15">
    <location>
        <begin position="245"/>
        <end position="263"/>
    </location>
</feature>